<dbReference type="EMBL" id="GBXM01041868">
    <property type="protein sequence ID" value="JAH66709.1"/>
    <property type="molecule type" value="Transcribed_RNA"/>
</dbReference>
<name>A0A0E9ULH7_ANGAN</name>
<organism evidence="1">
    <name type="scientific">Anguilla anguilla</name>
    <name type="common">European freshwater eel</name>
    <name type="synonym">Muraena anguilla</name>
    <dbReference type="NCBI Taxonomy" id="7936"/>
    <lineage>
        <taxon>Eukaryota</taxon>
        <taxon>Metazoa</taxon>
        <taxon>Chordata</taxon>
        <taxon>Craniata</taxon>
        <taxon>Vertebrata</taxon>
        <taxon>Euteleostomi</taxon>
        <taxon>Actinopterygii</taxon>
        <taxon>Neopterygii</taxon>
        <taxon>Teleostei</taxon>
        <taxon>Anguilliformes</taxon>
        <taxon>Anguillidae</taxon>
        <taxon>Anguilla</taxon>
    </lineage>
</organism>
<accession>A0A0E9ULH7</accession>
<proteinExistence type="predicted"/>
<sequence length="53" mass="5891">MSRYTSGVVRQSRSRLICTITLTTLTLSHKLHFPRGTTLQLPQVSALPLSPEP</sequence>
<reference evidence="1" key="1">
    <citation type="submission" date="2014-11" db="EMBL/GenBank/DDBJ databases">
        <authorList>
            <person name="Amaro Gonzalez C."/>
        </authorList>
    </citation>
    <scope>NUCLEOTIDE SEQUENCE</scope>
</reference>
<protein>
    <submittedName>
        <fullName evidence="1">Uncharacterized protein</fullName>
    </submittedName>
</protein>
<evidence type="ECO:0000313" key="1">
    <source>
        <dbReference type="EMBL" id="JAH66709.1"/>
    </source>
</evidence>
<reference evidence="1" key="2">
    <citation type="journal article" date="2015" name="Fish Shellfish Immunol.">
        <title>Early steps in the European eel (Anguilla anguilla)-Vibrio vulnificus interaction in the gills: Role of the RtxA13 toxin.</title>
        <authorList>
            <person name="Callol A."/>
            <person name="Pajuelo D."/>
            <person name="Ebbesson L."/>
            <person name="Teles M."/>
            <person name="MacKenzie S."/>
            <person name="Amaro C."/>
        </authorList>
    </citation>
    <scope>NUCLEOTIDE SEQUENCE</scope>
</reference>
<dbReference type="AlphaFoldDB" id="A0A0E9ULH7"/>